<feature type="compositionally biased region" description="Polar residues" evidence="1">
    <location>
        <begin position="27"/>
        <end position="54"/>
    </location>
</feature>
<dbReference type="PANTHER" id="PTHR38937:SF2">
    <property type="entry name" value="MEMBRANE PROTEIN OF ER BODY-LIKE PROTEIN ISOFORM X1"/>
    <property type="match status" value="1"/>
</dbReference>
<feature type="compositionally biased region" description="Basic and acidic residues" evidence="1">
    <location>
        <begin position="1"/>
        <end position="10"/>
    </location>
</feature>
<dbReference type="EnsemblPlants" id="AET7Gv20055700.13">
    <property type="protein sequence ID" value="AET7Gv20055700.13"/>
    <property type="gene ID" value="AET7Gv20055700"/>
</dbReference>
<evidence type="ECO:0000256" key="1">
    <source>
        <dbReference type="SAM" id="MobiDB-lite"/>
    </source>
</evidence>
<reference evidence="2" key="5">
    <citation type="journal article" date="2021" name="G3 (Bethesda)">
        <title>Aegilops tauschii genome assembly Aet v5.0 features greater sequence contiguity and improved annotation.</title>
        <authorList>
            <person name="Wang L."/>
            <person name="Zhu T."/>
            <person name="Rodriguez J.C."/>
            <person name="Deal K.R."/>
            <person name="Dubcovsky J."/>
            <person name="McGuire P.E."/>
            <person name="Lux T."/>
            <person name="Spannagl M."/>
            <person name="Mayer K.F.X."/>
            <person name="Baldrich P."/>
            <person name="Meyers B.C."/>
            <person name="Huo N."/>
            <person name="Gu Y.Q."/>
            <person name="Zhou H."/>
            <person name="Devos K.M."/>
            <person name="Bennetzen J.L."/>
            <person name="Unver T."/>
            <person name="Budak H."/>
            <person name="Gulick P.J."/>
            <person name="Galiba G."/>
            <person name="Kalapos B."/>
            <person name="Nelson D.R."/>
            <person name="Li P."/>
            <person name="You F.M."/>
            <person name="Luo M.C."/>
            <person name="Dvorak J."/>
        </authorList>
    </citation>
    <scope>NUCLEOTIDE SEQUENCE [LARGE SCALE GENOMIC DNA]</scope>
    <source>
        <strain evidence="2">cv. AL8/78</strain>
    </source>
</reference>
<feature type="compositionally biased region" description="Low complexity" evidence="1">
    <location>
        <begin position="273"/>
        <end position="315"/>
    </location>
</feature>
<dbReference type="AlphaFoldDB" id="A0A453QDN5"/>
<feature type="region of interest" description="Disordered" evidence="1">
    <location>
        <begin position="1"/>
        <end position="54"/>
    </location>
</feature>
<dbReference type="PANTHER" id="PTHR38937">
    <property type="entry name" value="MEMBRANE PROTEIN OF ER BODY-LIKE PROTEIN"/>
    <property type="match status" value="1"/>
</dbReference>
<protein>
    <submittedName>
        <fullName evidence="2">Uncharacterized protein</fullName>
    </submittedName>
</protein>
<dbReference type="Gramene" id="AET7Gv20055700.13">
    <property type="protein sequence ID" value="AET7Gv20055700.13"/>
    <property type="gene ID" value="AET7Gv20055700"/>
</dbReference>
<reference evidence="3" key="2">
    <citation type="journal article" date="2017" name="Nat. Plants">
        <title>The Aegilops tauschii genome reveals multiple impacts of transposons.</title>
        <authorList>
            <person name="Zhao G."/>
            <person name="Zou C."/>
            <person name="Li K."/>
            <person name="Wang K."/>
            <person name="Li T."/>
            <person name="Gao L."/>
            <person name="Zhang X."/>
            <person name="Wang H."/>
            <person name="Yang Z."/>
            <person name="Liu X."/>
            <person name="Jiang W."/>
            <person name="Mao L."/>
            <person name="Kong X."/>
            <person name="Jiao Y."/>
            <person name="Jia J."/>
        </authorList>
    </citation>
    <scope>NUCLEOTIDE SEQUENCE [LARGE SCALE GENOMIC DNA]</scope>
    <source>
        <strain evidence="3">cv. AL8/78</strain>
    </source>
</reference>
<reference evidence="2" key="4">
    <citation type="submission" date="2019-03" db="UniProtKB">
        <authorList>
            <consortium name="EnsemblPlants"/>
        </authorList>
    </citation>
    <scope>IDENTIFICATION</scope>
</reference>
<organism evidence="2 3">
    <name type="scientific">Aegilops tauschii subsp. strangulata</name>
    <name type="common">Goatgrass</name>
    <dbReference type="NCBI Taxonomy" id="200361"/>
    <lineage>
        <taxon>Eukaryota</taxon>
        <taxon>Viridiplantae</taxon>
        <taxon>Streptophyta</taxon>
        <taxon>Embryophyta</taxon>
        <taxon>Tracheophyta</taxon>
        <taxon>Spermatophyta</taxon>
        <taxon>Magnoliopsida</taxon>
        <taxon>Liliopsida</taxon>
        <taxon>Poales</taxon>
        <taxon>Poaceae</taxon>
        <taxon>BOP clade</taxon>
        <taxon>Pooideae</taxon>
        <taxon>Triticodae</taxon>
        <taxon>Triticeae</taxon>
        <taxon>Triticinae</taxon>
        <taxon>Aegilops</taxon>
    </lineage>
</organism>
<accession>A0A453QDN5</accession>
<feature type="compositionally biased region" description="Low complexity" evidence="1">
    <location>
        <begin position="245"/>
        <end position="262"/>
    </location>
</feature>
<proteinExistence type="predicted"/>
<sequence>MRSSAEKEDTNGTLTPKGKGLIAYENGNAQEINQGPSNGVLQNGSHANGSHQALNGTEPKIAYTFKINRTQIYPTEVDKDGHVTEAEPKVEEYDLEKILDEQETYDLFCPNCTSCITRRVILKKRKRTVRTTPTDEPSKRPYIEGQVPPVPLPDRVEEESPDVFRCLSCFSFFIPTGCSFNIFRIFGRRNVDGQPDVLPPPASEDTPPRSENCTSWLLSCFQTGDSRNQSHPADPMTVPLLSGNTTTVTESESSTSHVYHSHGTVVKPEHPTKTTTTVEDNETTTTVTSEKNTTSSKTTTGAPSASPQTSSSTETSHAEYFKQDISEVVTGKMPSGGAIMHPTHHLIGDKGRYSRNFREWLISQLCNSHTRLQVR</sequence>
<reference evidence="2" key="3">
    <citation type="journal article" date="2017" name="Nature">
        <title>Genome sequence of the progenitor of the wheat D genome Aegilops tauschii.</title>
        <authorList>
            <person name="Luo M.C."/>
            <person name="Gu Y.Q."/>
            <person name="Puiu D."/>
            <person name="Wang H."/>
            <person name="Twardziok S.O."/>
            <person name="Deal K.R."/>
            <person name="Huo N."/>
            <person name="Zhu T."/>
            <person name="Wang L."/>
            <person name="Wang Y."/>
            <person name="McGuire P.E."/>
            <person name="Liu S."/>
            <person name="Long H."/>
            <person name="Ramasamy R.K."/>
            <person name="Rodriguez J.C."/>
            <person name="Van S.L."/>
            <person name="Yuan L."/>
            <person name="Wang Z."/>
            <person name="Xia Z."/>
            <person name="Xiao L."/>
            <person name="Anderson O.D."/>
            <person name="Ouyang S."/>
            <person name="Liang Y."/>
            <person name="Zimin A.V."/>
            <person name="Pertea G."/>
            <person name="Qi P."/>
            <person name="Bennetzen J.L."/>
            <person name="Dai X."/>
            <person name="Dawson M.W."/>
            <person name="Muller H.G."/>
            <person name="Kugler K."/>
            <person name="Rivarola-Duarte L."/>
            <person name="Spannagl M."/>
            <person name="Mayer K.F.X."/>
            <person name="Lu F.H."/>
            <person name="Bevan M.W."/>
            <person name="Leroy P."/>
            <person name="Li P."/>
            <person name="You F.M."/>
            <person name="Sun Q."/>
            <person name="Liu Z."/>
            <person name="Lyons E."/>
            <person name="Wicker T."/>
            <person name="Salzberg S.L."/>
            <person name="Devos K.M."/>
            <person name="Dvorak J."/>
        </authorList>
    </citation>
    <scope>NUCLEOTIDE SEQUENCE [LARGE SCALE GENOMIC DNA]</scope>
    <source>
        <strain evidence="2">cv. AL8/78</strain>
    </source>
</reference>
<evidence type="ECO:0000313" key="2">
    <source>
        <dbReference type="EnsemblPlants" id="AET7Gv20055700.13"/>
    </source>
</evidence>
<dbReference type="Proteomes" id="UP000015105">
    <property type="component" value="Chromosome 7D"/>
</dbReference>
<feature type="region of interest" description="Disordered" evidence="1">
    <location>
        <begin position="128"/>
        <end position="152"/>
    </location>
</feature>
<feature type="region of interest" description="Disordered" evidence="1">
    <location>
        <begin position="225"/>
        <end position="317"/>
    </location>
</feature>
<name>A0A453QDN5_AEGTS</name>
<keyword evidence="3" id="KW-1185">Reference proteome</keyword>
<evidence type="ECO:0000313" key="3">
    <source>
        <dbReference type="Proteomes" id="UP000015105"/>
    </source>
</evidence>
<reference evidence="3" key="1">
    <citation type="journal article" date="2014" name="Science">
        <title>Ancient hybridizations among the ancestral genomes of bread wheat.</title>
        <authorList>
            <consortium name="International Wheat Genome Sequencing Consortium,"/>
            <person name="Marcussen T."/>
            <person name="Sandve S.R."/>
            <person name="Heier L."/>
            <person name="Spannagl M."/>
            <person name="Pfeifer M."/>
            <person name="Jakobsen K.S."/>
            <person name="Wulff B.B."/>
            <person name="Steuernagel B."/>
            <person name="Mayer K.F."/>
            <person name="Olsen O.A."/>
        </authorList>
    </citation>
    <scope>NUCLEOTIDE SEQUENCE [LARGE SCALE GENOMIC DNA]</scope>
    <source>
        <strain evidence="3">cv. AL8/78</strain>
    </source>
</reference>
<dbReference type="InterPro" id="IPR052843">
    <property type="entry name" value="ER_body_metal_sequester"/>
</dbReference>